<evidence type="ECO:0000256" key="3">
    <source>
        <dbReference type="ARBA" id="ARBA00022448"/>
    </source>
</evidence>
<keyword evidence="6" id="KW-0530">Neurotransmitter biosynthesis</keyword>
<feature type="transmembrane region" description="Helical" evidence="14">
    <location>
        <begin position="136"/>
        <end position="159"/>
    </location>
</feature>
<keyword evidence="5" id="KW-0769">Symport</keyword>
<feature type="transmembrane region" description="Helical" evidence="14">
    <location>
        <begin position="224"/>
        <end position="243"/>
    </location>
</feature>
<proteinExistence type="inferred from homology"/>
<evidence type="ECO:0000313" key="15">
    <source>
        <dbReference type="EMBL" id="KAK8778132.1"/>
    </source>
</evidence>
<keyword evidence="4 14" id="KW-0812">Transmembrane</keyword>
<dbReference type="GO" id="GO:0005886">
    <property type="term" value="C:plasma membrane"/>
    <property type="evidence" value="ECO:0007669"/>
    <property type="project" value="TreeGrafter"/>
</dbReference>
<comment type="subcellular location">
    <subcellularLocation>
        <location evidence="1">Membrane</location>
        <topology evidence="1">Multi-pass membrane protein</topology>
    </subcellularLocation>
</comment>
<dbReference type="AlphaFoldDB" id="A0AAQ4ETU9"/>
<name>A0AAQ4ETU9_AMBAM</name>
<dbReference type="EMBL" id="JARKHS020011081">
    <property type="protein sequence ID" value="KAK8778132.1"/>
    <property type="molecule type" value="Genomic_DNA"/>
</dbReference>
<dbReference type="GO" id="GO:0008292">
    <property type="term" value="P:acetylcholine biosynthetic process"/>
    <property type="evidence" value="ECO:0007669"/>
    <property type="project" value="TreeGrafter"/>
</dbReference>
<feature type="transmembrane region" description="Helical" evidence="14">
    <location>
        <begin position="106"/>
        <end position="124"/>
    </location>
</feature>
<dbReference type="Pfam" id="PF00474">
    <property type="entry name" value="SSF"/>
    <property type="match status" value="1"/>
</dbReference>
<evidence type="ECO:0000256" key="13">
    <source>
        <dbReference type="RuleBase" id="RU362091"/>
    </source>
</evidence>
<keyword evidence="8" id="KW-0915">Sodium</keyword>
<keyword evidence="7 14" id="KW-1133">Transmembrane helix</keyword>
<evidence type="ECO:0000313" key="16">
    <source>
        <dbReference type="Proteomes" id="UP001321473"/>
    </source>
</evidence>
<keyword evidence="9" id="KW-0406">Ion transport</keyword>
<keyword evidence="10 14" id="KW-0472">Membrane</keyword>
<dbReference type="InterPro" id="IPR038377">
    <property type="entry name" value="Na/Glc_symporter_sf"/>
</dbReference>
<reference evidence="15 16" key="1">
    <citation type="journal article" date="2023" name="Arcadia Sci">
        <title>De novo assembly of a long-read Amblyomma americanum tick genome.</title>
        <authorList>
            <person name="Chou S."/>
            <person name="Poskanzer K.E."/>
            <person name="Rollins M."/>
            <person name="Thuy-Boun P.S."/>
        </authorList>
    </citation>
    <scope>NUCLEOTIDE SEQUENCE [LARGE SCALE GENOMIC DNA]</scope>
    <source>
        <strain evidence="15">F_SG_1</strain>
        <tissue evidence="15">Salivary glands</tissue>
    </source>
</reference>
<dbReference type="PROSITE" id="PS50283">
    <property type="entry name" value="NA_SOLUT_SYMP_3"/>
    <property type="match status" value="2"/>
</dbReference>
<evidence type="ECO:0000256" key="4">
    <source>
        <dbReference type="ARBA" id="ARBA00022692"/>
    </source>
</evidence>
<dbReference type="GO" id="GO:0005307">
    <property type="term" value="F:choline:sodium symporter activity"/>
    <property type="evidence" value="ECO:0007669"/>
    <property type="project" value="TreeGrafter"/>
</dbReference>
<evidence type="ECO:0000256" key="1">
    <source>
        <dbReference type="ARBA" id="ARBA00004141"/>
    </source>
</evidence>
<comment type="caution">
    <text evidence="15">The sequence shown here is derived from an EMBL/GenBank/DDBJ whole genome shotgun (WGS) entry which is preliminary data.</text>
</comment>
<protein>
    <submittedName>
        <fullName evidence="15">Uncharacterized protein</fullName>
    </submittedName>
</protein>
<evidence type="ECO:0000256" key="9">
    <source>
        <dbReference type="ARBA" id="ARBA00023065"/>
    </source>
</evidence>
<keyword evidence="12" id="KW-0739">Sodium transport</keyword>
<dbReference type="Gene3D" id="1.20.1730.10">
    <property type="entry name" value="Sodium/glucose cotransporter"/>
    <property type="match status" value="1"/>
</dbReference>
<feature type="transmembrane region" description="Helical" evidence="14">
    <location>
        <begin position="45"/>
        <end position="65"/>
    </location>
</feature>
<evidence type="ECO:0000256" key="6">
    <source>
        <dbReference type="ARBA" id="ARBA00022979"/>
    </source>
</evidence>
<organism evidence="15 16">
    <name type="scientific">Amblyomma americanum</name>
    <name type="common">Lone star tick</name>
    <dbReference type="NCBI Taxonomy" id="6943"/>
    <lineage>
        <taxon>Eukaryota</taxon>
        <taxon>Metazoa</taxon>
        <taxon>Ecdysozoa</taxon>
        <taxon>Arthropoda</taxon>
        <taxon>Chelicerata</taxon>
        <taxon>Arachnida</taxon>
        <taxon>Acari</taxon>
        <taxon>Parasitiformes</taxon>
        <taxon>Ixodida</taxon>
        <taxon>Ixodoidea</taxon>
        <taxon>Ixodidae</taxon>
        <taxon>Amblyomminae</taxon>
        <taxon>Amblyomma</taxon>
    </lineage>
</organism>
<keyword evidence="3" id="KW-0813">Transport</keyword>
<sequence>MVSSLKCCNMSWRTTTKEAGYCSPPSSRRRVRAEEEDLLAMAVDLPVVGAVLVYYIVVVCCGVWYGRKIRSGAHPVRRLSAAEDSKHREATQNPFLERLFVADRKLPLAVGICSMTATWVGGGYLSGTAEAVYTRGVLHCHAPISYAISLVLGGSFFAQKIRETNAFTMLDPFQEHYGRWMGLLLCLPAVCGEIFWTAAMLAALVSLRDAGATAAAITEVDPGLFIVLSATAIFFYTALGGFYSVSYTDVFQIGSTAACLWICVPYVSSSPAVGAVGPPHNDWIGTIAVKDVAQLLDAFLMTALGGIPWQAPLRSHGADFTAAGYRGPWMLRERDSYSVLPYAVRYLMPASASVVGMVGITAAVMSSADSSMLSASTMVTRNIYLVLLRPTVSLDSNTFTTVASTRDMNHQFRV</sequence>
<evidence type="ECO:0000256" key="8">
    <source>
        <dbReference type="ARBA" id="ARBA00023053"/>
    </source>
</evidence>
<feature type="transmembrane region" description="Helical" evidence="14">
    <location>
        <begin position="346"/>
        <end position="368"/>
    </location>
</feature>
<feature type="transmembrane region" description="Helical" evidence="14">
    <location>
        <begin position="180"/>
        <end position="204"/>
    </location>
</feature>
<evidence type="ECO:0000256" key="12">
    <source>
        <dbReference type="ARBA" id="ARBA00023201"/>
    </source>
</evidence>
<keyword evidence="11" id="KW-0325">Glycoprotein</keyword>
<evidence type="ECO:0000256" key="10">
    <source>
        <dbReference type="ARBA" id="ARBA00023136"/>
    </source>
</evidence>
<gene>
    <name evidence="15" type="ORF">V5799_020527</name>
</gene>
<comment type="similarity">
    <text evidence="2 13">Belongs to the sodium:solute symporter (SSF) (TC 2.A.21) family.</text>
</comment>
<evidence type="ECO:0000256" key="14">
    <source>
        <dbReference type="SAM" id="Phobius"/>
    </source>
</evidence>
<evidence type="ECO:0000256" key="11">
    <source>
        <dbReference type="ARBA" id="ARBA00023180"/>
    </source>
</evidence>
<dbReference type="InterPro" id="IPR052244">
    <property type="entry name" value="Choline_transporter"/>
</dbReference>
<evidence type="ECO:0000256" key="7">
    <source>
        <dbReference type="ARBA" id="ARBA00022989"/>
    </source>
</evidence>
<keyword evidence="16" id="KW-1185">Reference proteome</keyword>
<dbReference type="Proteomes" id="UP001321473">
    <property type="component" value="Unassembled WGS sequence"/>
</dbReference>
<dbReference type="InterPro" id="IPR001734">
    <property type="entry name" value="Na/solute_symporter"/>
</dbReference>
<evidence type="ECO:0000256" key="5">
    <source>
        <dbReference type="ARBA" id="ARBA00022847"/>
    </source>
</evidence>
<dbReference type="PANTHER" id="PTHR45897:SF4">
    <property type="entry name" value="HIGH-AFFINITY CHOLINE TRANSPORTER 1"/>
    <property type="match status" value="1"/>
</dbReference>
<evidence type="ECO:0000256" key="2">
    <source>
        <dbReference type="ARBA" id="ARBA00006434"/>
    </source>
</evidence>
<dbReference type="PANTHER" id="PTHR45897">
    <property type="entry name" value="HIGH-AFFINITY CHOLINE TRANSPORTER 1"/>
    <property type="match status" value="1"/>
</dbReference>
<accession>A0AAQ4ETU9</accession>